<evidence type="ECO:0000313" key="2">
    <source>
        <dbReference type="Proteomes" id="UP001239111"/>
    </source>
</evidence>
<accession>A0ACC2NIX6</accession>
<keyword evidence="2" id="KW-1185">Reference proteome</keyword>
<organism evidence="1 2">
    <name type="scientific">Eretmocerus hayati</name>
    <dbReference type="NCBI Taxonomy" id="131215"/>
    <lineage>
        <taxon>Eukaryota</taxon>
        <taxon>Metazoa</taxon>
        <taxon>Ecdysozoa</taxon>
        <taxon>Arthropoda</taxon>
        <taxon>Hexapoda</taxon>
        <taxon>Insecta</taxon>
        <taxon>Pterygota</taxon>
        <taxon>Neoptera</taxon>
        <taxon>Endopterygota</taxon>
        <taxon>Hymenoptera</taxon>
        <taxon>Apocrita</taxon>
        <taxon>Proctotrupomorpha</taxon>
        <taxon>Chalcidoidea</taxon>
        <taxon>Aphelinidae</taxon>
        <taxon>Aphelininae</taxon>
        <taxon>Eretmocerus</taxon>
    </lineage>
</organism>
<sequence>MIVVRNEELRSLRRIEEEIGNMYSFPVVHKRERPKIGRKSSLLTELCRLKTNVLNRKTHRRVGFVMISYRFASSSETRTEYQVIPNDLPISTEMMDAVWGKAKKDHRLKTFPDQSIFESNLSALMGTRTENDVVAFLAAQYFKPISRDDREYKPKAAGCKKKNQRA</sequence>
<dbReference type="Proteomes" id="UP001239111">
    <property type="component" value="Chromosome 3"/>
</dbReference>
<dbReference type="EMBL" id="CM056743">
    <property type="protein sequence ID" value="KAJ8670197.1"/>
    <property type="molecule type" value="Genomic_DNA"/>
</dbReference>
<proteinExistence type="predicted"/>
<name>A0ACC2NIX6_9HYME</name>
<reference evidence="1" key="1">
    <citation type="submission" date="2023-04" db="EMBL/GenBank/DDBJ databases">
        <title>A chromosome-level genome assembly of the parasitoid wasp Eretmocerus hayati.</title>
        <authorList>
            <person name="Zhong Y."/>
            <person name="Liu S."/>
            <person name="Liu Y."/>
        </authorList>
    </citation>
    <scope>NUCLEOTIDE SEQUENCE</scope>
    <source>
        <strain evidence="1">ZJU_SS_LIU_2023</strain>
    </source>
</reference>
<gene>
    <name evidence="1" type="ORF">QAD02_001456</name>
</gene>
<protein>
    <submittedName>
        <fullName evidence="1">Uncharacterized protein</fullName>
    </submittedName>
</protein>
<evidence type="ECO:0000313" key="1">
    <source>
        <dbReference type="EMBL" id="KAJ8670197.1"/>
    </source>
</evidence>
<comment type="caution">
    <text evidence="1">The sequence shown here is derived from an EMBL/GenBank/DDBJ whole genome shotgun (WGS) entry which is preliminary data.</text>
</comment>